<protein>
    <recommendedName>
        <fullName evidence="3">DUF4258 domain-containing protein</fullName>
    </recommendedName>
</protein>
<organism evidence="1 2">
    <name type="scientific">Gloeocapsopsis dulcis AAB1 = 1H9</name>
    <dbReference type="NCBI Taxonomy" id="1433147"/>
    <lineage>
        <taxon>Bacteria</taxon>
        <taxon>Bacillati</taxon>
        <taxon>Cyanobacteriota</taxon>
        <taxon>Cyanophyceae</taxon>
        <taxon>Oscillatoriophycideae</taxon>
        <taxon>Chroococcales</taxon>
        <taxon>Chroococcaceae</taxon>
        <taxon>Gloeocapsopsis</taxon>
        <taxon>Gloeocapsopsis dulcis</taxon>
    </lineage>
</organism>
<reference evidence="1 2" key="1">
    <citation type="journal article" date="2019" name="Front. Microbiol.">
        <title>Genomic Features for Desiccation Tolerance and Sugar Biosynthesis in the Extremophile Gloeocapsopsis sp. UTEX B3054.</title>
        <authorList>
            <person name="Urrejola C."/>
            <person name="Alcorta J."/>
            <person name="Salas L."/>
            <person name="Vasquez M."/>
            <person name="Polz M.F."/>
            <person name="Vicuna R."/>
            <person name="Diez B."/>
        </authorList>
    </citation>
    <scope>NUCLEOTIDE SEQUENCE [LARGE SCALE GENOMIC DNA]</scope>
    <source>
        <strain evidence="1 2">1H9</strain>
    </source>
</reference>
<gene>
    <name evidence="1" type="ORF">BWI75_03830</name>
</gene>
<name>A0A6N8FRK0_9CHRO</name>
<accession>A0A6N8FRK0</accession>
<proteinExistence type="predicted"/>
<evidence type="ECO:0008006" key="3">
    <source>
        <dbReference type="Google" id="ProtNLM"/>
    </source>
</evidence>
<comment type="caution">
    <text evidence="1">The sequence shown here is derived from an EMBL/GenBank/DDBJ whole genome shotgun (WGS) entry which is preliminary data.</text>
</comment>
<evidence type="ECO:0000313" key="1">
    <source>
        <dbReference type="EMBL" id="MUL35509.1"/>
    </source>
</evidence>
<sequence>MNFELSIHVYERLEERDIPIQILQLLLESPEQVLIQEDGTKVYQSRFLATNGKVYLLRAFINDSVALPRVKSLYKTSRLKKYWRAEDESNV</sequence>
<keyword evidence="2" id="KW-1185">Reference proteome</keyword>
<dbReference type="EMBL" id="NAPY01000004">
    <property type="protein sequence ID" value="MUL35509.1"/>
    <property type="molecule type" value="Genomic_DNA"/>
</dbReference>
<dbReference type="Proteomes" id="UP000441797">
    <property type="component" value="Unassembled WGS sequence"/>
</dbReference>
<dbReference type="AlphaFoldDB" id="A0A6N8FRK0"/>
<evidence type="ECO:0000313" key="2">
    <source>
        <dbReference type="Proteomes" id="UP000441797"/>
    </source>
</evidence>